<dbReference type="Proteomes" id="UP001596023">
    <property type="component" value="Unassembled WGS sequence"/>
</dbReference>
<protein>
    <recommendedName>
        <fullName evidence="3">Bacteriocin</fullName>
    </recommendedName>
</protein>
<evidence type="ECO:0000313" key="2">
    <source>
        <dbReference type="Proteomes" id="UP001596023"/>
    </source>
</evidence>
<proteinExistence type="predicted"/>
<dbReference type="RefSeq" id="WP_380000369.1">
    <property type="nucleotide sequence ID" value="NZ_JBHSGN010000128.1"/>
</dbReference>
<keyword evidence="2" id="KW-1185">Reference proteome</keyword>
<comment type="caution">
    <text evidence="1">The sequence shown here is derived from an EMBL/GenBank/DDBJ whole genome shotgun (WGS) entry which is preliminary data.</text>
</comment>
<sequence length="56" mass="6599">MKVEKLNESAVELTELTQKEMRELEGGHWFIDYLMNGWGWDVTGWTADSRPNEIWA</sequence>
<name>A0ABV9L386_9BACT</name>
<organism evidence="1 2">
    <name type="scientific">Dysgonomonas termitidis</name>
    <dbReference type="NCBI Taxonomy" id="1516126"/>
    <lineage>
        <taxon>Bacteria</taxon>
        <taxon>Pseudomonadati</taxon>
        <taxon>Bacteroidota</taxon>
        <taxon>Bacteroidia</taxon>
        <taxon>Bacteroidales</taxon>
        <taxon>Dysgonomonadaceae</taxon>
        <taxon>Dysgonomonas</taxon>
    </lineage>
</organism>
<evidence type="ECO:0008006" key="3">
    <source>
        <dbReference type="Google" id="ProtNLM"/>
    </source>
</evidence>
<evidence type="ECO:0000313" key="1">
    <source>
        <dbReference type="EMBL" id="MFC4676291.1"/>
    </source>
</evidence>
<accession>A0ABV9L386</accession>
<dbReference type="EMBL" id="JBHSGN010000128">
    <property type="protein sequence ID" value="MFC4676291.1"/>
    <property type="molecule type" value="Genomic_DNA"/>
</dbReference>
<reference evidence="2" key="1">
    <citation type="journal article" date="2019" name="Int. J. Syst. Evol. Microbiol.">
        <title>The Global Catalogue of Microorganisms (GCM) 10K type strain sequencing project: providing services to taxonomists for standard genome sequencing and annotation.</title>
        <authorList>
            <consortium name="The Broad Institute Genomics Platform"/>
            <consortium name="The Broad Institute Genome Sequencing Center for Infectious Disease"/>
            <person name="Wu L."/>
            <person name="Ma J."/>
        </authorList>
    </citation>
    <scope>NUCLEOTIDE SEQUENCE [LARGE SCALE GENOMIC DNA]</scope>
    <source>
        <strain evidence="2">CCUG 66188</strain>
    </source>
</reference>
<gene>
    <name evidence="1" type="ORF">ACFO6W_21645</name>
</gene>